<keyword evidence="1" id="KW-1133">Transmembrane helix</keyword>
<keyword evidence="3" id="KW-1185">Reference proteome</keyword>
<evidence type="ECO:0000313" key="3">
    <source>
        <dbReference type="Proteomes" id="UP000588186"/>
    </source>
</evidence>
<name>A0A6V7RA12_9BACL</name>
<dbReference type="EMBL" id="CAJEWB010000007">
    <property type="protein sequence ID" value="CAD2073814.1"/>
    <property type="molecule type" value="Genomic_DNA"/>
</dbReference>
<proteinExistence type="predicted"/>
<protein>
    <submittedName>
        <fullName evidence="2">Uncharacterized protein</fullName>
    </submittedName>
</protein>
<evidence type="ECO:0000256" key="1">
    <source>
        <dbReference type="SAM" id="Phobius"/>
    </source>
</evidence>
<feature type="transmembrane region" description="Helical" evidence="1">
    <location>
        <begin position="5"/>
        <end position="22"/>
    </location>
</feature>
<evidence type="ECO:0000313" key="2">
    <source>
        <dbReference type="EMBL" id="CAD2073814.1"/>
    </source>
</evidence>
<reference evidence="2 3" key="1">
    <citation type="submission" date="2020-07" db="EMBL/GenBank/DDBJ databases">
        <authorList>
            <person name="Criscuolo A."/>
        </authorList>
    </citation>
    <scope>NUCLEOTIDE SEQUENCE [LARGE SCALE GENOMIC DNA]</scope>
    <source>
        <strain evidence="2">CIP107946</strain>
    </source>
</reference>
<comment type="caution">
    <text evidence="2">The sequence shown here is derived from an EMBL/GenBank/DDBJ whole genome shotgun (WGS) entry which is preliminary data.</text>
</comment>
<dbReference type="RefSeq" id="WP_186076983.1">
    <property type="nucleotide sequence ID" value="NZ_CAJEWB010000007.1"/>
</dbReference>
<keyword evidence="1" id="KW-0472">Membrane</keyword>
<organism evidence="2 3">
    <name type="scientific">Phocicoccus pinnipedialis</name>
    <dbReference type="NCBI Taxonomy" id="110845"/>
    <lineage>
        <taxon>Bacteria</taxon>
        <taxon>Bacillati</taxon>
        <taxon>Bacillota</taxon>
        <taxon>Bacilli</taxon>
        <taxon>Bacillales</taxon>
        <taxon>Salinicoccaceae</taxon>
        <taxon>Phocicoccus</taxon>
    </lineage>
</organism>
<dbReference type="Proteomes" id="UP000588186">
    <property type="component" value="Unassembled WGS sequence"/>
</dbReference>
<keyword evidence="1" id="KW-0812">Transmembrane</keyword>
<sequence>MFKKLYYVSVVILLIALAINVASLFTTAVHPLLGVGSAFLSVIFFYYTRHRAREEIEEENKHM</sequence>
<dbReference type="AlphaFoldDB" id="A0A6V7RA12"/>
<accession>A0A6V7RA12</accession>
<gene>
    <name evidence="2" type="ORF">JEOPIN946_00746</name>
</gene>
<feature type="transmembrane region" description="Helical" evidence="1">
    <location>
        <begin position="28"/>
        <end position="47"/>
    </location>
</feature>